<comment type="similarity">
    <text evidence="1">Belongs to the dUTPase family.</text>
</comment>
<dbReference type="PANTHER" id="PTHR11241:SF0">
    <property type="entry name" value="DEOXYURIDINE 5'-TRIPHOSPHATE NUCLEOTIDOHYDROLASE"/>
    <property type="match status" value="1"/>
</dbReference>
<dbReference type="InterPro" id="IPR008181">
    <property type="entry name" value="dUTPase"/>
</dbReference>
<organism evidence="7 8">
    <name type="scientific">Lactococcus allomyrinae</name>
    <dbReference type="NCBI Taxonomy" id="2419773"/>
    <lineage>
        <taxon>Bacteria</taxon>
        <taxon>Bacillati</taxon>
        <taxon>Bacillota</taxon>
        <taxon>Bacilli</taxon>
        <taxon>Lactobacillales</taxon>
        <taxon>Streptococcaceae</taxon>
        <taxon>Lactococcus</taxon>
    </lineage>
</organism>
<evidence type="ECO:0000256" key="3">
    <source>
        <dbReference type="ARBA" id="ARBA00022801"/>
    </source>
</evidence>
<dbReference type="GO" id="GO:0000287">
    <property type="term" value="F:magnesium ion binding"/>
    <property type="evidence" value="ECO:0007669"/>
    <property type="project" value="InterPro"/>
</dbReference>
<feature type="domain" description="dUTPase-like" evidence="6">
    <location>
        <begin position="17"/>
        <end position="148"/>
    </location>
</feature>
<evidence type="ECO:0000313" key="7">
    <source>
        <dbReference type="EMBL" id="AYG01529.1"/>
    </source>
</evidence>
<evidence type="ECO:0000256" key="4">
    <source>
        <dbReference type="ARBA" id="ARBA00023080"/>
    </source>
</evidence>
<evidence type="ECO:0000259" key="6">
    <source>
        <dbReference type="Pfam" id="PF00692"/>
    </source>
</evidence>
<evidence type="ECO:0000256" key="5">
    <source>
        <dbReference type="ARBA" id="ARBA00047686"/>
    </source>
</evidence>
<dbReference type="InterPro" id="IPR036157">
    <property type="entry name" value="dUTPase-like_sf"/>
</dbReference>
<dbReference type="Pfam" id="PF00692">
    <property type="entry name" value="dUTPase"/>
    <property type="match status" value="1"/>
</dbReference>
<dbReference type="InterPro" id="IPR029054">
    <property type="entry name" value="dUTPase-like"/>
</dbReference>
<dbReference type="RefSeq" id="WP_120772899.1">
    <property type="nucleotide sequence ID" value="NZ_CP032627.1"/>
</dbReference>
<dbReference type="SUPFAM" id="SSF51283">
    <property type="entry name" value="dUTPase-like"/>
    <property type="match status" value="1"/>
</dbReference>
<dbReference type="NCBIfam" id="NF010561">
    <property type="entry name" value="PRK13956.1"/>
    <property type="match status" value="1"/>
</dbReference>
<accession>A0A387BJW1</accession>
<dbReference type="CDD" id="cd07557">
    <property type="entry name" value="trimeric_dUTPase"/>
    <property type="match status" value="1"/>
</dbReference>
<name>A0A387BJW1_9LACT</name>
<dbReference type="OrthoDB" id="9809956at2"/>
<sequence>MKTRGFEIVSSYENKGINLPKRSTEHSAGYDIEAAETVSLAAGEIKLIPTGLKTYMQTGEVLYMYSRSSNPRKKGLILINSVGVIDKDYYNNPENEGHMFMQMRNITEHEVVVEKGERIVQGVFMPFLVADGDDDVEKGIRSGGFGSTGV</sequence>
<reference evidence="7 8" key="1">
    <citation type="submission" date="2018-09" db="EMBL/GenBank/DDBJ databases">
        <title>Genome sequencing of strain 1JSPR-7.</title>
        <authorList>
            <person name="Heo J."/>
            <person name="Kim S.-J."/>
            <person name="Kwon S.-W."/>
        </authorList>
    </citation>
    <scope>NUCLEOTIDE SEQUENCE [LARGE SCALE GENOMIC DNA]</scope>
    <source>
        <strain evidence="7 8">1JSPR-7</strain>
    </source>
</reference>
<protein>
    <recommendedName>
        <fullName evidence="2">dUTP diphosphatase</fullName>
        <ecNumber evidence="2">3.6.1.23</ecNumber>
    </recommendedName>
</protein>
<evidence type="ECO:0000256" key="2">
    <source>
        <dbReference type="ARBA" id="ARBA00012379"/>
    </source>
</evidence>
<keyword evidence="8" id="KW-1185">Reference proteome</keyword>
<keyword evidence="3 7" id="KW-0378">Hydrolase</keyword>
<dbReference type="Gene3D" id="2.70.40.10">
    <property type="match status" value="1"/>
</dbReference>
<dbReference type="Proteomes" id="UP000269374">
    <property type="component" value="Chromosome"/>
</dbReference>
<evidence type="ECO:0000313" key="8">
    <source>
        <dbReference type="Proteomes" id="UP000269374"/>
    </source>
</evidence>
<dbReference type="GO" id="GO:0046081">
    <property type="term" value="P:dUTP catabolic process"/>
    <property type="evidence" value="ECO:0007669"/>
    <property type="project" value="InterPro"/>
</dbReference>
<dbReference type="InterPro" id="IPR033704">
    <property type="entry name" value="dUTPase_trimeric"/>
</dbReference>
<evidence type="ECO:0000256" key="1">
    <source>
        <dbReference type="ARBA" id="ARBA00006581"/>
    </source>
</evidence>
<keyword evidence="4" id="KW-0546">Nucleotide metabolism</keyword>
<proteinExistence type="inferred from homology"/>
<gene>
    <name evidence="7" type="ORF">D7I46_10925</name>
</gene>
<dbReference type="AlphaFoldDB" id="A0A387BJW1"/>
<dbReference type="KEGG" id="lact:D7I46_10925"/>
<dbReference type="GO" id="GO:0006226">
    <property type="term" value="P:dUMP biosynthetic process"/>
    <property type="evidence" value="ECO:0007669"/>
    <property type="project" value="InterPro"/>
</dbReference>
<dbReference type="EMBL" id="CP032627">
    <property type="protein sequence ID" value="AYG01529.1"/>
    <property type="molecule type" value="Genomic_DNA"/>
</dbReference>
<dbReference type="GO" id="GO:0004170">
    <property type="term" value="F:dUTP diphosphatase activity"/>
    <property type="evidence" value="ECO:0007669"/>
    <property type="project" value="UniProtKB-EC"/>
</dbReference>
<dbReference type="EC" id="3.6.1.23" evidence="2"/>
<comment type="catalytic activity">
    <reaction evidence="5">
        <text>dUTP + H2O = dUMP + diphosphate + H(+)</text>
        <dbReference type="Rhea" id="RHEA:10248"/>
        <dbReference type="ChEBI" id="CHEBI:15377"/>
        <dbReference type="ChEBI" id="CHEBI:15378"/>
        <dbReference type="ChEBI" id="CHEBI:33019"/>
        <dbReference type="ChEBI" id="CHEBI:61555"/>
        <dbReference type="ChEBI" id="CHEBI:246422"/>
        <dbReference type="EC" id="3.6.1.23"/>
    </reaction>
</comment>
<dbReference type="PANTHER" id="PTHR11241">
    <property type="entry name" value="DEOXYURIDINE 5'-TRIPHOSPHATE NUCLEOTIDOHYDROLASE"/>
    <property type="match status" value="1"/>
</dbReference>